<dbReference type="PANTHER" id="PTHR31563:SF10">
    <property type="entry name" value="ION CHANNEL POLLUX-RELATED"/>
    <property type="match status" value="1"/>
</dbReference>
<dbReference type="GO" id="GO:0006811">
    <property type="term" value="P:monoatomic ion transport"/>
    <property type="evidence" value="ECO:0007669"/>
    <property type="project" value="UniProtKB-KW"/>
</dbReference>
<reference evidence="8" key="1">
    <citation type="submission" date="2020-05" db="EMBL/GenBank/DDBJ databases">
        <authorList>
            <person name="Chiriac C."/>
            <person name="Salcher M."/>
            <person name="Ghai R."/>
            <person name="Kavagutti S V."/>
        </authorList>
    </citation>
    <scope>NUCLEOTIDE SEQUENCE</scope>
</reference>
<keyword evidence="5" id="KW-0406">Ion transport</keyword>
<protein>
    <submittedName>
        <fullName evidence="8">Unannotated protein</fullName>
    </submittedName>
</protein>
<dbReference type="Pfam" id="PF06241">
    <property type="entry name" value="Castor_Poll_mid"/>
    <property type="match status" value="1"/>
</dbReference>
<evidence type="ECO:0000313" key="8">
    <source>
        <dbReference type="EMBL" id="CAB4880512.1"/>
    </source>
</evidence>
<gene>
    <name evidence="8" type="ORF">UFOPK3461_00919</name>
</gene>
<evidence type="ECO:0000256" key="6">
    <source>
        <dbReference type="ARBA" id="ARBA00023136"/>
    </source>
</evidence>
<keyword evidence="3" id="KW-0812">Transmembrane</keyword>
<dbReference type="InterPro" id="IPR010420">
    <property type="entry name" value="CASTOR/POLLUX/SYM8_dom"/>
</dbReference>
<evidence type="ECO:0000256" key="1">
    <source>
        <dbReference type="ARBA" id="ARBA00004127"/>
    </source>
</evidence>
<organism evidence="8">
    <name type="scientific">freshwater metagenome</name>
    <dbReference type="NCBI Taxonomy" id="449393"/>
    <lineage>
        <taxon>unclassified sequences</taxon>
        <taxon>metagenomes</taxon>
        <taxon>ecological metagenomes</taxon>
    </lineage>
</organism>
<evidence type="ECO:0000256" key="2">
    <source>
        <dbReference type="ARBA" id="ARBA00022448"/>
    </source>
</evidence>
<feature type="domain" description="CASTOR/POLLUX/SYM8 ion channel conserved" evidence="7">
    <location>
        <begin position="99"/>
        <end position="191"/>
    </location>
</feature>
<comment type="subcellular location">
    <subcellularLocation>
        <location evidence="1">Endomembrane system</location>
        <topology evidence="1">Multi-pass membrane protein</topology>
    </subcellularLocation>
</comment>
<keyword evidence="6" id="KW-0472">Membrane</keyword>
<evidence type="ECO:0000256" key="3">
    <source>
        <dbReference type="ARBA" id="ARBA00022692"/>
    </source>
</evidence>
<accession>A0A6J7EBD1</accession>
<evidence type="ECO:0000256" key="4">
    <source>
        <dbReference type="ARBA" id="ARBA00022989"/>
    </source>
</evidence>
<dbReference type="GO" id="GO:0012505">
    <property type="term" value="C:endomembrane system"/>
    <property type="evidence" value="ECO:0007669"/>
    <property type="project" value="UniProtKB-SubCell"/>
</dbReference>
<keyword evidence="4" id="KW-1133">Transmembrane helix</keyword>
<keyword evidence="2" id="KW-0813">Transport</keyword>
<sequence>MKNIYGWSDRGYEAIRQIERSAKSGARPTVEIHATVASEDIYKGIKERIGELKHTRVFVKRGTPEYADDFLYLNPSAPFGESSFLAKPNGDVYPFSPDEIAARTLVHTACQPGYAEALNELFDLGSDEIFFHRVPQLLGQRYDAAISSFEKACVIGIRKADGKVLINPPITTIFHEGEEIIAISADENSIVYQGVKTQLTDIQARKKSASRNIAKPVHVLIEGWSEYGEDVVAELIRILPRASSIHIHFDPEKCDAQTIPARGVKAITITSGQTTGTKKYSHVIALAYRSDIGPNEADHRTIEAVKKIKAATPASQNTSFTVELFDPSKACTLELSENDCLFAIENFAAKLIAQIWHNPDLTPVLSMILSPAGPSISFEPIDSYVAPGRAYTFARIAAAAATRGDSPIGYFRAMDGVKVLINPSKATIFDTKPGDKLIVIAN</sequence>
<proteinExistence type="predicted"/>
<evidence type="ECO:0000259" key="7">
    <source>
        <dbReference type="Pfam" id="PF06241"/>
    </source>
</evidence>
<dbReference type="AlphaFoldDB" id="A0A6J7EBD1"/>
<evidence type="ECO:0000256" key="5">
    <source>
        <dbReference type="ARBA" id="ARBA00023065"/>
    </source>
</evidence>
<dbReference type="InterPro" id="IPR044849">
    <property type="entry name" value="CASTOR/POLLUX/SYM8-like"/>
</dbReference>
<name>A0A6J7EBD1_9ZZZZ</name>
<dbReference type="PANTHER" id="PTHR31563">
    <property type="entry name" value="ION CHANNEL POLLUX-RELATED"/>
    <property type="match status" value="1"/>
</dbReference>
<dbReference type="EMBL" id="CAFBLW010000098">
    <property type="protein sequence ID" value="CAB4880512.1"/>
    <property type="molecule type" value="Genomic_DNA"/>
</dbReference>